<protein>
    <recommendedName>
        <fullName evidence="2">FHA domain-containing protein</fullName>
    </recommendedName>
</protein>
<evidence type="ECO:0000256" key="1">
    <source>
        <dbReference type="ARBA" id="ARBA00022553"/>
    </source>
</evidence>
<dbReference type="RefSeq" id="WP_204044768.1">
    <property type="nucleotide sequence ID" value="NZ_BOOA01000072.1"/>
</dbReference>
<evidence type="ECO:0000313" key="3">
    <source>
        <dbReference type="EMBL" id="GIH28134.1"/>
    </source>
</evidence>
<feature type="domain" description="FHA" evidence="2">
    <location>
        <begin position="121"/>
        <end position="175"/>
    </location>
</feature>
<proteinExistence type="predicted"/>
<reference evidence="3" key="1">
    <citation type="submission" date="2021-01" db="EMBL/GenBank/DDBJ databases">
        <title>Whole genome shotgun sequence of Acrocarpospora phusangensis NBRC 108782.</title>
        <authorList>
            <person name="Komaki H."/>
            <person name="Tamura T."/>
        </authorList>
    </citation>
    <scope>NUCLEOTIDE SEQUENCE</scope>
    <source>
        <strain evidence="3">NBRC 108782</strain>
    </source>
</reference>
<keyword evidence="4" id="KW-1185">Reference proteome</keyword>
<dbReference type="Gene3D" id="2.60.200.20">
    <property type="match status" value="1"/>
</dbReference>
<comment type="caution">
    <text evidence="3">The sequence shown here is derived from an EMBL/GenBank/DDBJ whole genome shotgun (WGS) entry which is preliminary data.</text>
</comment>
<dbReference type="Proteomes" id="UP000640052">
    <property type="component" value="Unassembled WGS sequence"/>
</dbReference>
<keyword evidence="1" id="KW-0597">Phosphoprotein</keyword>
<dbReference type="EMBL" id="BOOA01000072">
    <property type="protein sequence ID" value="GIH28134.1"/>
    <property type="molecule type" value="Genomic_DNA"/>
</dbReference>
<dbReference type="InterPro" id="IPR025874">
    <property type="entry name" value="DZR"/>
</dbReference>
<name>A0A919QHL2_9ACTN</name>
<dbReference type="CDD" id="cd00060">
    <property type="entry name" value="FHA"/>
    <property type="match status" value="1"/>
</dbReference>
<dbReference type="SMART" id="SM00240">
    <property type="entry name" value="FHA"/>
    <property type="match status" value="1"/>
</dbReference>
<dbReference type="InterPro" id="IPR000253">
    <property type="entry name" value="FHA_dom"/>
</dbReference>
<dbReference type="Pfam" id="PF12773">
    <property type="entry name" value="DZR"/>
    <property type="match status" value="1"/>
</dbReference>
<dbReference type="AlphaFoldDB" id="A0A919QHL2"/>
<dbReference type="PROSITE" id="PS50006">
    <property type="entry name" value="FHA_DOMAIN"/>
    <property type="match status" value="1"/>
</dbReference>
<accession>A0A919QHL2</accession>
<evidence type="ECO:0000259" key="2">
    <source>
        <dbReference type="PROSITE" id="PS50006"/>
    </source>
</evidence>
<sequence>MADLTCPFCGEPVPESAPLCLTCGGPLLTAAPRGPAPVWVQGPVGDAETAVGPLPAGRENCPKCGADVPDPGNLVCVECLEPLGREPERAEPVMGTRRDTAPALRLEFPGGRVTVPAGGSVVLGRDPAISDHAQVFTRFENVSRLHATVAVDPGGTCWVRDENSTNGTFVNGSRAGAGARIPLRAGDRLRLAADVEARVELDEDGHG</sequence>
<evidence type="ECO:0000313" key="4">
    <source>
        <dbReference type="Proteomes" id="UP000640052"/>
    </source>
</evidence>
<organism evidence="3 4">
    <name type="scientific">Acrocarpospora phusangensis</name>
    <dbReference type="NCBI Taxonomy" id="1070424"/>
    <lineage>
        <taxon>Bacteria</taxon>
        <taxon>Bacillati</taxon>
        <taxon>Actinomycetota</taxon>
        <taxon>Actinomycetes</taxon>
        <taxon>Streptosporangiales</taxon>
        <taxon>Streptosporangiaceae</taxon>
        <taxon>Acrocarpospora</taxon>
    </lineage>
</organism>
<dbReference type="SUPFAM" id="SSF49879">
    <property type="entry name" value="SMAD/FHA domain"/>
    <property type="match status" value="1"/>
</dbReference>
<gene>
    <name evidence="3" type="ORF">Aph01nite_64440</name>
</gene>
<dbReference type="Pfam" id="PF00498">
    <property type="entry name" value="FHA"/>
    <property type="match status" value="1"/>
</dbReference>
<dbReference type="InterPro" id="IPR008984">
    <property type="entry name" value="SMAD_FHA_dom_sf"/>
</dbReference>